<evidence type="ECO:0000313" key="4">
    <source>
        <dbReference type="Proteomes" id="UP000321723"/>
    </source>
</evidence>
<evidence type="ECO:0000313" key="3">
    <source>
        <dbReference type="EMBL" id="MBB5473450.1"/>
    </source>
</evidence>
<gene>
    <name evidence="2" type="ORF">CHO01_03840</name>
    <name evidence="3" type="ORF">HNR08_002186</name>
</gene>
<dbReference type="Gene3D" id="3.40.50.300">
    <property type="entry name" value="P-loop containing nucleotide triphosphate hydrolases"/>
    <property type="match status" value="1"/>
</dbReference>
<dbReference type="Proteomes" id="UP000321723">
    <property type="component" value="Unassembled WGS sequence"/>
</dbReference>
<sequence>MRPDLNPYAPGSGLRPPAMVGRDAQVHAFDTVVARTGNRLHNRGMVLSGLRGVGKTVLLNSLRAHADRHGWLTVAIEAKPGELGGRSVRTRLGRELLTAARRYNRPGLRERLASSFASIGSFSASVGVTGISLGVDVAPGRADSGQIELDLEEMVEDVASALQTEGKGFGIFIDEMQDVDDELLSALLSVQHVAGQQGWPFYVVGAGLPSLPATLSASRSYAERLFDYHQIGALARDAAASALTEPASRLGVAYTPDAVDALVGASAGYPYFLQEYGKAVWDLAPDKTIDASDAAVALDVGRDQLDQGFFPARWDRATPAERRYLRAMARDGDGGSGTGEVARRLGIKQASLGPARAQLIAKGLIYAPEHGRVAFTVPGMAAFIGRQFGDA</sequence>
<dbReference type="SUPFAM" id="SSF52540">
    <property type="entry name" value="P-loop containing nucleoside triphosphate hydrolases"/>
    <property type="match status" value="1"/>
</dbReference>
<reference evidence="3 5" key="2">
    <citation type="submission" date="2020-08" db="EMBL/GenBank/DDBJ databases">
        <title>Sequencing the genomes of 1000 actinobacteria strains.</title>
        <authorList>
            <person name="Klenk H.-P."/>
        </authorList>
    </citation>
    <scope>NUCLEOTIDE SEQUENCE [LARGE SCALE GENOMIC DNA]</scope>
    <source>
        <strain evidence="3 5">DSM 9581</strain>
    </source>
</reference>
<evidence type="ECO:0000313" key="5">
    <source>
        <dbReference type="Proteomes" id="UP000564629"/>
    </source>
</evidence>
<dbReference type="InterPro" id="IPR027417">
    <property type="entry name" value="P-loop_NTPase"/>
</dbReference>
<dbReference type="OrthoDB" id="2020141at2"/>
<dbReference type="EMBL" id="BJVQ01000003">
    <property type="protein sequence ID" value="GEL45268.1"/>
    <property type="molecule type" value="Genomic_DNA"/>
</dbReference>
<dbReference type="RefSeq" id="WP_146832718.1">
    <property type="nucleotide sequence ID" value="NZ_BJVQ01000003.1"/>
</dbReference>
<dbReference type="InterPro" id="IPR041664">
    <property type="entry name" value="AAA_16"/>
</dbReference>
<protein>
    <submittedName>
        <fullName evidence="2">ATPase</fullName>
    </submittedName>
</protein>
<feature type="domain" description="Orc1-like AAA ATPase" evidence="1">
    <location>
        <begin position="20"/>
        <end position="190"/>
    </location>
</feature>
<proteinExistence type="predicted"/>
<organism evidence="2 4">
    <name type="scientific">Cellulomonas hominis</name>
    <dbReference type="NCBI Taxonomy" id="156981"/>
    <lineage>
        <taxon>Bacteria</taxon>
        <taxon>Bacillati</taxon>
        <taxon>Actinomycetota</taxon>
        <taxon>Actinomycetes</taxon>
        <taxon>Micrococcales</taxon>
        <taxon>Cellulomonadaceae</taxon>
        <taxon>Cellulomonas</taxon>
    </lineage>
</organism>
<evidence type="ECO:0000313" key="2">
    <source>
        <dbReference type="EMBL" id="GEL45268.1"/>
    </source>
</evidence>
<dbReference type="EMBL" id="JACHDN010000001">
    <property type="protein sequence ID" value="MBB5473450.1"/>
    <property type="molecule type" value="Genomic_DNA"/>
</dbReference>
<reference evidence="2 4" key="1">
    <citation type="submission" date="2019-07" db="EMBL/GenBank/DDBJ databases">
        <title>Whole genome shotgun sequence of Cellulomonas hominis NBRC 16055.</title>
        <authorList>
            <person name="Hosoyama A."/>
            <person name="Uohara A."/>
            <person name="Ohji S."/>
            <person name="Ichikawa N."/>
        </authorList>
    </citation>
    <scope>NUCLEOTIDE SEQUENCE [LARGE SCALE GENOMIC DNA]</scope>
    <source>
        <strain evidence="2 4">NBRC 16055</strain>
    </source>
</reference>
<dbReference type="AlphaFoldDB" id="A0A511FBU9"/>
<evidence type="ECO:0000259" key="1">
    <source>
        <dbReference type="Pfam" id="PF13191"/>
    </source>
</evidence>
<name>A0A511FBU9_9CELL</name>
<dbReference type="Proteomes" id="UP000564629">
    <property type="component" value="Unassembled WGS sequence"/>
</dbReference>
<dbReference type="Pfam" id="PF13191">
    <property type="entry name" value="AAA_16"/>
    <property type="match status" value="1"/>
</dbReference>
<keyword evidence="4" id="KW-1185">Reference proteome</keyword>
<comment type="caution">
    <text evidence="2">The sequence shown here is derived from an EMBL/GenBank/DDBJ whole genome shotgun (WGS) entry which is preliminary data.</text>
</comment>
<accession>A0A511FBU9</accession>